<dbReference type="GO" id="GO:0003676">
    <property type="term" value="F:nucleic acid binding"/>
    <property type="evidence" value="ECO:0007669"/>
    <property type="project" value="InterPro"/>
</dbReference>
<dbReference type="Proteomes" id="UP001054837">
    <property type="component" value="Unassembled WGS sequence"/>
</dbReference>
<gene>
    <name evidence="2" type="ORF">CDAR_599561</name>
</gene>
<evidence type="ECO:0000256" key="1">
    <source>
        <dbReference type="SAM" id="MobiDB-lite"/>
    </source>
</evidence>
<proteinExistence type="predicted"/>
<reference evidence="2 3" key="1">
    <citation type="submission" date="2021-06" db="EMBL/GenBank/DDBJ databases">
        <title>Caerostris darwini draft genome.</title>
        <authorList>
            <person name="Kono N."/>
            <person name="Arakawa K."/>
        </authorList>
    </citation>
    <scope>NUCLEOTIDE SEQUENCE [LARGE SCALE GENOMIC DNA]</scope>
</reference>
<accession>A0AAV4NW72</accession>
<protein>
    <recommendedName>
        <fullName evidence="4">Mariner Mos1 transposase</fullName>
    </recommendedName>
</protein>
<evidence type="ECO:0008006" key="4">
    <source>
        <dbReference type="Google" id="ProtNLM"/>
    </source>
</evidence>
<comment type="caution">
    <text evidence="2">The sequence shown here is derived from an EMBL/GenBank/DDBJ whole genome shotgun (WGS) entry which is preliminary data.</text>
</comment>
<keyword evidence="3" id="KW-1185">Reference proteome</keyword>
<evidence type="ECO:0000313" key="3">
    <source>
        <dbReference type="Proteomes" id="UP001054837"/>
    </source>
</evidence>
<feature type="region of interest" description="Disordered" evidence="1">
    <location>
        <begin position="53"/>
        <end position="77"/>
    </location>
</feature>
<evidence type="ECO:0000313" key="2">
    <source>
        <dbReference type="EMBL" id="GIX89147.1"/>
    </source>
</evidence>
<dbReference type="Gene3D" id="3.30.420.10">
    <property type="entry name" value="Ribonuclease H-like superfamily/Ribonuclease H"/>
    <property type="match status" value="1"/>
</dbReference>
<dbReference type="InterPro" id="IPR036397">
    <property type="entry name" value="RNaseH_sf"/>
</dbReference>
<dbReference type="AlphaFoldDB" id="A0AAV4NW72"/>
<dbReference type="EMBL" id="BPLQ01002139">
    <property type="protein sequence ID" value="GIX89147.1"/>
    <property type="molecule type" value="Genomic_DNA"/>
</dbReference>
<sequence length="125" mass="13672">MTVAKLQELELKLINHPPRAAVLAPTDYHFFRNLDNFLIGKQFYLDNARTESQNSVITPPSSESSKIPGTPSQLPEEQNIPASSSLFIFAGVSASLESLACQIFYEGAGLRHPRVCLGAIEVVTI</sequence>
<organism evidence="2 3">
    <name type="scientific">Caerostris darwini</name>
    <dbReference type="NCBI Taxonomy" id="1538125"/>
    <lineage>
        <taxon>Eukaryota</taxon>
        <taxon>Metazoa</taxon>
        <taxon>Ecdysozoa</taxon>
        <taxon>Arthropoda</taxon>
        <taxon>Chelicerata</taxon>
        <taxon>Arachnida</taxon>
        <taxon>Araneae</taxon>
        <taxon>Araneomorphae</taxon>
        <taxon>Entelegynae</taxon>
        <taxon>Araneoidea</taxon>
        <taxon>Araneidae</taxon>
        <taxon>Caerostris</taxon>
    </lineage>
</organism>
<name>A0AAV4NW72_9ARAC</name>